<proteinExistence type="predicted"/>
<protein>
    <submittedName>
        <fullName evidence="1">Keratin, type I cytoskeletal 20</fullName>
    </submittedName>
</protein>
<gene>
    <name evidence="1" type="primary">Krt20</name>
    <name evidence="1" type="ORF">CM83_17255</name>
    <name evidence="2" type="ORF">g.10352</name>
</gene>
<evidence type="ECO:0000313" key="2">
    <source>
        <dbReference type="EMBL" id="JAP99461.1"/>
    </source>
</evidence>
<evidence type="ECO:0000313" key="1">
    <source>
        <dbReference type="EMBL" id="JAG26815.1"/>
    </source>
</evidence>
<sequence length="130" mass="13815">NNNNNNNDESSANFSDFVTQLPSLVVAPPYLGGGGGGNSTNTTIDDATSKYDGTVTNSLPYTSANGDVVKKNANGVMPYTSVSASTMFDPINSSFIDLTGSVLLNDYKQQQQRPEHTHVTPSNVILIPQM</sequence>
<reference evidence="1" key="1">
    <citation type="journal article" date="2014" name="PLoS ONE">
        <title>Transcriptome-Based Identification of ABC Transporters in the Western Tarnished Plant Bug Lygus hesperus.</title>
        <authorList>
            <person name="Hull J.J."/>
            <person name="Chaney K."/>
            <person name="Geib S.M."/>
            <person name="Fabrick J.A."/>
            <person name="Brent C.S."/>
            <person name="Walsh D."/>
            <person name="Lavine L.C."/>
        </authorList>
    </citation>
    <scope>NUCLEOTIDE SEQUENCE</scope>
</reference>
<reference evidence="1" key="2">
    <citation type="submission" date="2014-07" db="EMBL/GenBank/DDBJ databases">
        <authorList>
            <person name="Hull J."/>
        </authorList>
    </citation>
    <scope>NUCLEOTIDE SEQUENCE</scope>
</reference>
<organism evidence="1">
    <name type="scientific">Lygus hesperus</name>
    <name type="common">Western plant bug</name>
    <dbReference type="NCBI Taxonomy" id="30085"/>
    <lineage>
        <taxon>Eukaryota</taxon>
        <taxon>Metazoa</taxon>
        <taxon>Ecdysozoa</taxon>
        <taxon>Arthropoda</taxon>
        <taxon>Hexapoda</taxon>
        <taxon>Insecta</taxon>
        <taxon>Pterygota</taxon>
        <taxon>Neoptera</taxon>
        <taxon>Paraneoptera</taxon>
        <taxon>Hemiptera</taxon>
        <taxon>Heteroptera</taxon>
        <taxon>Panheteroptera</taxon>
        <taxon>Cimicomorpha</taxon>
        <taxon>Miridae</taxon>
        <taxon>Mirini</taxon>
        <taxon>Lygus</taxon>
    </lineage>
</organism>
<name>A0A0A9YBB4_LYGHE</name>
<accession>A0A0A9YBB4</accession>
<dbReference type="EMBL" id="GBHO01016789">
    <property type="protein sequence ID" value="JAG26815.1"/>
    <property type="molecule type" value="Transcribed_RNA"/>
</dbReference>
<reference evidence="2" key="3">
    <citation type="journal article" date="2016" name="Gigascience">
        <title>De novo construction of an expanded transcriptome assembly for the western tarnished plant bug, Lygus hesperus.</title>
        <authorList>
            <person name="Tassone E.E."/>
            <person name="Geib S.M."/>
            <person name="Hall B."/>
            <person name="Fabrick J.A."/>
            <person name="Brent C.S."/>
            <person name="Hull J.J."/>
        </authorList>
    </citation>
    <scope>NUCLEOTIDE SEQUENCE</scope>
</reference>
<dbReference type="EMBL" id="GDHC01019167">
    <property type="protein sequence ID" value="JAP99461.1"/>
    <property type="molecule type" value="Transcribed_RNA"/>
</dbReference>
<dbReference type="AlphaFoldDB" id="A0A0A9YBB4"/>
<feature type="non-terminal residue" evidence="1">
    <location>
        <position position="1"/>
    </location>
</feature>